<dbReference type="OrthoDB" id="1936659at2"/>
<keyword evidence="2" id="KW-1185">Reference proteome</keyword>
<accession>A0A401UUL4</accession>
<name>A0A401UUL4_9CLOT</name>
<proteinExistence type="predicted"/>
<dbReference type="Proteomes" id="UP000287872">
    <property type="component" value="Unassembled WGS sequence"/>
</dbReference>
<evidence type="ECO:0000313" key="2">
    <source>
        <dbReference type="Proteomes" id="UP000287872"/>
    </source>
</evidence>
<evidence type="ECO:0000313" key="1">
    <source>
        <dbReference type="EMBL" id="GCD13245.1"/>
    </source>
</evidence>
<protein>
    <submittedName>
        <fullName evidence="1">Uncharacterized protein</fullName>
    </submittedName>
</protein>
<gene>
    <name evidence="1" type="ORF">Ctaglu_48680</name>
</gene>
<dbReference type="RefSeq" id="WP_125006608.1">
    <property type="nucleotide sequence ID" value="NZ_BHYK01000075.1"/>
</dbReference>
<organism evidence="1 2">
    <name type="scientific">Clostridium tagluense</name>
    <dbReference type="NCBI Taxonomy" id="360422"/>
    <lineage>
        <taxon>Bacteria</taxon>
        <taxon>Bacillati</taxon>
        <taxon>Bacillota</taxon>
        <taxon>Clostridia</taxon>
        <taxon>Eubacteriales</taxon>
        <taxon>Clostridiaceae</taxon>
        <taxon>Clostridium</taxon>
    </lineage>
</organism>
<dbReference type="EMBL" id="BHYK01000075">
    <property type="protein sequence ID" value="GCD13245.1"/>
    <property type="molecule type" value="Genomic_DNA"/>
</dbReference>
<sequence length="279" mass="32321">MGEPKKLELTIEELIEIAIALNENTIANRTRSKEDKIPTDKLIKGFGINRKNFSVTIQDTDIKYNKSTFLYDIPGEFITKNKNKKIVSLSETDKNNNSDTKVKLKSETLVIKSETVESLVSKPNNESETLESLNINDGKYESASIVKLKNETQKNKVDKTNKENEIMIPPLSETFVSLSETALASFDKRIKSIEEMRYEIEEMSSWYKEQRKKENIIDIEISEIKIDKERLNEEPSTRGFKVYPSVIAEFKKFSKTYSQYTMQDLMAMAMIEYIDKYKK</sequence>
<comment type="caution">
    <text evidence="1">The sequence shown here is derived from an EMBL/GenBank/DDBJ whole genome shotgun (WGS) entry which is preliminary data.</text>
</comment>
<reference evidence="1 2" key="1">
    <citation type="submission" date="2018-11" db="EMBL/GenBank/DDBJ databases">
        <title>Genome sequencing and assembly of Clostridium tagluense strain A121.</title>
        <authorList>
            <person name="Murakami T."/>
            <person name="Segawa T."/>
            <person name="Shcherbakova V.A."/>
            <person name="Mori H."/>
            <person name="Yoshimura Y."/>
        </authorList>
    </citation>
    <scope>NUCLEOTIDE SEQUENCE [LARGE SCALE GENOMIC DNA]</scope>
    <source>
        <strain evidence="1 2">A121</strain>
    </source>
</reference>
<dbReference type="AlphaFoldDB" id="A0A401UUL4"/>